<dbReference type="InterPro" id="IPR022304">
    <property type="entry name" value="ICE_PFGI_1_ParB"/>
</dbReference>
<organism evidence="2 3">
    <name type="scientific">Xanthomonas axonopodis pv. citri (strain 306)</name>
    <dbReference type="NCBI Taxonomy" id="190486"/>
    <lineage>
        <taxon>Bacteria</taxon>
        <taxon>Pseudomonadati</taxon>
        <taxon>Pseudomonadota</taxon>
        <taxon>Gammaproteobacteria</taxon>
        <taxon>Lysobacterales</taxon>
        <taxon>Lysobacteraceae</taxon>
        <taxon>Xanthomonas</taxon>
    </lineage>
</organism>
<dbReference type="NCBIfam" id="TIGR03764">
    <property type="entry name" value="ICE_PFGI_1_parB"/>
    <property type="match status" value="1"/>
</dbReference>
<dbReference type="EMBL" id="AE008923">
    <property type="protein sequence ID" value="AAM37059.1"/>
    <property type="molecule type" value="Genomic_DNA"/>
</dbReference>
<evidence type="ECO:0000313" key="2">
    <source>
        <dbReference type="EMBL" id="AAM37059.1"/>
    </source>
</evidence>
<accession>A0AAI7ZFK4</accession>
<evidence type="ECO:0000313" key="3">
    <source>
        <dbReference type="Proteomes" id="UP000000576"/>
    </source>
</evidence>
<sequence>MMPRGSDPDIARQLLADTFQRSGPDAGALSDPIADTPMVVTLEQLRPYELNPRVTVNPLYAEIKASIRERGLDTAPAITRRPGESHYIIRNSGNTRLAILRELWAETKDERFFRIPCLFRPWPTQGGMRGEIVALTGHLAENELHGTLTFIERALGVEKARELYEQESGGKPMTQVELARRLAADGYPVPQPHISRMRDAVQYLLPAIPSVLYAGMGRHQVERLSMLRRGAEQVWSQRASAEATAFADIFQDVLAGFDTAPAEFSFERVRDELVGQMAQALGADYDVLALDIAGLEGRQRVLHSTPTQHPAPVPHPSMPASDAAAVRPTVPPAAAGTPAAIPSASPATFPGDAQPVAMRTGSSEATASQASLPPASDPVKEHTASPAATTERLQSIQKLVADHHGEPLPSFADNVVRAIPVQAGGLYPISDVWHIEPGLDTPDRLRAHIVQFAREIASEVGEAGRIAATDHGGVGYACDAPSATGGEEPRSPALLALLNALGDTADAGPLAEALEPLLRNQGSIPRLSDSGLVKLFRLLRLARRLFELQAGTGNGTGAMP</sequence>
<dbReference type="KEGG" id="xac:XAC2206"/>
<feature type="compositionally biased region" description="Polar residues" evidence="1">
    <location>
        <begin position="360"/>
        <end position="371"/>
    </location>
</feature>
<feature type="compositionally biased region" description="Low complexity" evidence="1">
    <location>
        <begin position="323"/>
        <end position="347"/>
    </location>
</feature>
<dbReference type="InterPro" id="IPR036086">
    <property type="entry name" value="ParB/Sulfiredoxin_sf"/>
</dbReference>
<dbReference type="Proteomes" id="UP000000576">
    <property type="component" value="Chromosome"/>
</dbReference>
<name>A0AAI7ZFK4_XANAC</name>
<evidence type="ECO:0008006" key="4">
    <source>
        <dbReference type="Google" id="ProtNLM"/>
    </source>
</evidence>
<feature type="region of interest" description="Disordered" evidence="1">
    <location>
        <begin position="304"/>
        <end position="390"/>
    </location>
</feature>
<evidence type="ECO:0000256" key="1">
    <source>
        <dbReference type="SAM" id="MobiDB-lite"/>
    </source>
</evidence>
<protein>
    <recommendedName>
        <fullName evidence="4">ParB/Sulfiredoxin domain-containing protein</fullName>
    </recommendedName>
</protein>
<proteinExistence type="predicted"/>
<dbReference type="AlphaFoldDB" id="A0AAI7ZFK4"/>
<gene>
    <name evidence="2" type="ordered locus">XAC2206</name>
</gene>
<reference evidence="2 3" key="1">
    <citation type="journal article" date="2002" name="Nature">
        <title>Comparison of the genomes of two Xanthomonas pathogens with differing host specificities.</title>
        <authorList>
            <person name="da Silva A.C."/>
            <person name="Ferro J.A."/>
            <person name="Reinach F.C."/>
            <person name="Farah C.S."/>
            <person name="Furlan L.R."/>
            <person name="Quaggio R.B."/>
            <person name="Monteiro-Vitorello C.B."/>
            <person name="Van Sluys M.A."/>
            <person name="Almeida N.F."/>
            <person name="Alves L.M."/>
            <person name="do Amaral A.M."/>
            <person name="Bertolini M.C."/>
            <person name="Camargo L.E."/>
            <person name="Camarotte G."/>
            <person name="Cannavan F."/>
            <person name="Cardozo J."/>
            <person name="Chambergo F."/>
            <person name="Ciapina L.P."/>
            <person name="Cicarelli R.M."/>
            <person name="Coutinho L.L."/>
            <person name="Cursino-Santos J.R."/>
            <person name="El-Dorry H."/>
            <person name="Faria J.B."/>
            <person name="Ferreira A.J."/>
            <person name="Ferreira R.C."/>
            <person name="Ferro M.I."/>
            <person name="Formighieri E.F."/>
            <person name="Franco M.C."/>
            <person name="Greggio C.C."/>
            <person name="Gruber A."/>
            <person name="Katsuyama A.M."/>
            <person name="Kishi L.T."/>
            <person name="Leite R.P."/>
            <person name="Lemos E.G."/>
            <person name="Lemos M.V."/>
            <person name="Locali E.C."/>
            <person name="Machado M.A."/>
            <person name="Madeira A.M."/>
            <person name="Martinez-Rossi N.M."/>
            <person name="Martins E.C."/>
            <person name="Meidanis J."/>
            <person name="Menck C.F."/>
            <person name="Miyaki C.Y."/>
            <person name="Moon D.H."/>
            <person name="Moreira L.M."/>
            <person name="Novo M.T."/>
            <person name="Okura V.K."/>
            <person name="Oliveira M.C."/>
            <person name="Oliveira V.R."/>
            <person name="Pereira H.A."/>
            <person name="Rossi A."/>
            <person name="Sena J.A."/>
            <person name="Silva C."/>
            <person name="de Souza R.F."/>
            <person name="Spinola L.A."/>
            <person name="Takita M.A."/>
            <person name="Tamura R.E."/>
            <person name="Teixeira E.C."/>
            <person name="Tezza R.I."/>
            <person name="Trindade dos Santos M."/>
            <person name="Truffi D."/>
            <person name="Tsai S.M."/>
            <person name="White F.F."/>
            <person name="Setubal J.C."/>
            <person name="Kitajima J.P."/>
        </authorList>
    </citation>
    <scope>NUCLEOTIDE SEQUENCE [LARGE SCALE GENOMIC DNA]</scope>
    <source>
        <strain evidence="2 3">306</strain>
    </source>
</reference>
<dbReference type="SUPFAM" id="SSF110849">
    <property type="entry name" value="ParB/Sulfiredoxin"/>
    <property type="match status" value="1"/>
</dbReference>